<dbReference type="PANTHER" id="PTHR30118:SF15">
    <property type="entry name" value="TRANSCRIPTIONAL REGULATORY PROTEIN"/>
    <property type="match status" value="1"/>
</dbReference>
<evidence type="ECO:0000313" key="6">
    <source>
        <dbReference type="EMBL" id="UXY15187.1"/>
    </source>
</evidence>
<dbReference type="InterPro" id="IPR000847">
    <property type="entry name" value="LysR_HTH_N"/>
</dbReference>
<dbReference type="Gene3D" id="3.40.190.10">
    <property type="entry name" value="Periplasmic binding protein-like II"/>
    <property type="match status" value="2"/>
</dbReference>
<keyword evidence="2" id="KW-0805">Transcription regulation</keyword>
<keyword evidence="3" id="KW-0238">DNA-binding</keyword>
<dbReference type="RefSeq" id="WP_263124586.1">
    <property type="nucleotide sequence ID" value="NZ_CP106753.1"/>
</dbReference>
<dbReference type="PROSITE" id="PS50931">
    <property type="entry name" value="HTH_LYSR"/>
    <property type="match status" value="1"/>
</dbReference>
<dbReference type="PANTHER" id="PTHR30118">
    <property type="entry name" value="HTH-TYPE TRANSCRIPTIONAL REGULATOR LEUO-RELATED"/>
    <property type="match status" value="1"/>
</dbReference>
<dbReference type="InterPro" id="IPR036390">
    <property type="entry name" value="WH_DNA-bd_sf"/>
</dbReference>
<dbReference type="PRINTS" id="PR00039">
    <property type="entry name" value="HTHLYSR"/>
</dbReference>
<sequence>MLADNLQLDLNLLLCLHALLTQGSVTRAAETLGVTQSAMSRSLARLRDAFDDPLFVRAANKLAPTPRAEALREPLSTILQQINQLVVPEDFNPATTRGRYRIGCASSTEHALLPAVLGTLLYEAPQLELEFVPWEAHILEAMSADGPDLALGLAFDAPADVYQRVVYRDRLMCALRADHPALRGVELQLECFCKMPHLQLRLGQALAQMLDERLGAIGASRRVSLQLTQCVAAFELLTESDLLLVAPESVLRSTQVPGRIRLAPLPLEMPPLTFSLYWHARQHHDPGHIWLRNALCEGLKAEFEARRDAWAVSDASRLQGLAPMRALPPEPAFRSSPQLTEPRTFPRLTSFYPVYR</sequence>
<accession>A0ABY6DLF0</accession>
<evidence type="ECO:0000256" key="2">
    <source>
        <dbReference type="ARBA" id="ARBA00023015"/>
    </source>
</evidence>
<dbReference type="EMBL" id="CP106753">
    <property type="protein sequence ID" value="UXY15187.1"/>
    <property type="molecule type" value="Genomic_DNA"/>
</dbReference>
<dbReference type="Pfam" id="PF03466">
    <property type="entry name" value="LysR_substrate"/>
    <property type="match status" value="1"/>
</dbReference>
<name>A0ABY6DLF0_9NEIS</name>
<dbReference type="Gene3D" id="1.10.10.10">
    <property type="entry name" value="Winged helix-like DNA-binding domain superfamily/Winged helix DNA-binding domain"/>
    <property type="match status" value="1"/>
</dbReference>
<gene>
    <name evidence="6" type="ORF">N8I74_18025</name>
</gene>
<dbReference type="SUPFAM" id="SSF46785">
    <property type="entry name" value="Winged helix' DNA-binding domain"/>
    <property type="match status" value="1"/>
</dbReference>
<reference evidence="6" key="1">
    <citation type="submission" date="2022-10" db="EMBL/GenBank/DDBJ databases">
        <title>Chitiniphilus purpureus sp. nov., a novel chitin-degrading bacterium isolated from crawfish pond sediment.</title>
        <authorList>
            <person name="Li K."/>
        </authorList>
    </citation>
    <scope>NUCLEOTIDE SEQUENCE</scope>
    <source>
        <strain evidence="6">CD1</strain>
    </source>
</reference>
<dbReference type="CDD" id="cd08417">
    <property type="entry name" value="PBP2_Nitroaromatics_like"/>
    <property type="match status" value="1"/>
</dbReference>
<comment type="similarity">
    <text evidence="1">Belongs to the LysR transcriptional regulatory family.</text>
</comment>
<keyword evidence="7" id="KW-1185">Reference proteome</keyword>
<keyword evidence="4" id="KW-0804">Transcription</keyword>
<evidence type="ECO:0000313" key="7">
    <source>
        <dbReference type="Proteomes" id="UP001061302"/>
    </source>
</evidence>
<dbReference type="Proteomes" id="UP001061302">
    <property type="component" value="Chromosome"/>
</dbReference>
<dbReference type="InterPro" id="IPR005119">
    <property type="entry name" value="LysR_subst-bd"/>
</dbReference>
<dbReference type="InterPro" id="IPR036388">
    <property type="entry name" value="WH-like_DNA-bd_sf"/>
</dbReference>
<dbReference type="InterPro" id="IPR050389">
    <property type="entry name" value="LysR-type_TF"/>
</dbReference>
<protein>
    <submittedName>
        <fullName evidence="6">LysR family transcriptional regulator</fullName>
    </submittedName>
</protein>
<evidence type="ECO:0000256" key="3">
    <source>
        <dbReference type="ARBA" id="ARBA00023125"/>
    </source>
</evidence>
<evidence type="ECO:0000256" key="1">
    <source>
        <dbReference type="ARBA" id="ARBA00009437"/>
    </source>
</evidence>
<organism evidence="6 7">
    <name type="scientific">Chitiniphilus purpureus</name>
    <dbReference type="NCBI Taxonomy" id="2981137"/>
    <lineage>
        <taxon>Bacteria</taxon>
        <taxon>Pseudomonadati</taxon>
        <taxon>Pseudomonadota</taxon>
        <taxon>Betaproteobacteria</taxon>
        <taxon>Neisseriales</taxon>
        <taxon>Chitinibacteraceae</taxon>
        <taxon>Chitiniphilus</taxon>
    </lineage>
</organism>
<dbReference type="Pfam" id="PF00126">
    <property type="entry name" value="HTH_1"/>
    <property type="match status" value="1"/>
</dbReference>
<dbReference type="InterPro" id="IPR037402">
    <property type="entry name" value="YidZ_PBP2"/>
</dbReference>
<proteinExistence type="inferred from homology"/>
<dbReference type="SUPFAM" id="SSF53850">
    <property type="entry name" value="Periplasmic binding protein-like II"/>
    <property type="match status" value="1"/>
</dbReference>
<feature type="domain" description="HTH lysR-type" evidence="5">
    <location>
        <begin position="8"/>
        <end position="65"/>
    </location>
</feature>
<evidence type="ECO:0000256" key="4">
    <source>
        <dbReference type="ARBA" id="ARBA00023163"/>
    </source>
</evidence>
<evidence type="ECO:0000259" key="5">
    <source>
        <dbReference type="PROSITE" id="PS50931"/>
    </source>
</evidence>